<proteinExistence type="predicted"/>
<evidence type="ECO:0000313" key="2">
    <source>
        <dbReference type="Proteomes" id="UP000244913"/>
    </source>
</evidence>
<dbReference type="AlphaFoldDB" id="A0A2T9J641"/>
<gene>
    <name evidence="1" type="ORF">DDF65_17460</name>
</gene>
<organism evidence="1 2">
    <name type="scientific">Caulobacter radicis</name>
    <dbReference type="NCBI Taxonomy" id="2172650"/>
    <lineage>
        <taxon>Bacteria</taxon>
        <taxon>Pseudomonadati</taxon>
        <taxon>Pseudomonadota</taxon>
        <taxon>Alphaproteobacteria</taxon>
        <taxon>Caulobacterales</taxon>
        <taxon>Caulobacteraceae</taxon>
        <taxon>Caulobacter</taxon>
    </lineage>
</organism>
<dbReference type="EMBL" id="QDKP01000050">
    <property type="protein sequence ID" value="PVM76709.1"/>
    <property type="molecule type" value="Genomic_DNA"/>
</dbReference>
<evidence type="ECO:0000313" key="1">
    <source>
        <dbReference type="EMBL" id="PVM76709.1"/>
    </source>
</evidence>
<sequence length="229" mass="25831">MTSTVVDIFQDIMIGNDQSIQSVISKFKDSGGSTDTFYKLKAKFATQRHSSHTHKILYDKFSPSNYASFSSIARRDLDLFPDDHSLKNLASIWIDFLNQELGDHFLNAKEATDLVRKGLFHPLKAERVGGEGPPANSRIQHGYLAEHDLMAIFSDPQMVTQNGSYVLCILNRTNGPDKDRLIAEFGQTSSRLKRLKLCTEDEYTRMVPLARRGLITPIRLFLKAPPRSA</sequence>
<keyword evidence="2" id="KW-1185">Reference proteome</keyword>
<dbReference type="Proteomes" id="UP000244913">
    <property type="component" value="Unassembled WGS sequence"/>
</dbReference>
<accession>A0A2T9J641</accession>
<comment type="caution">
    <text evidence="1">The sequence shown here is derived from an EMBL/GenBank/DDBJ whole genome shotgun (WGS) entry which is preliminary data.</text>
</comment>
<name>A0A2T9J641_9CAUL</name>
<reference evidence="1 2" key="1">
    <citation type="submission" date="2018-04" db="EMBL/GenBank/DDBJ databases">
        <title>The genome sequence of Caulobacter sp. 736.</title>
        <authorList>
            <person name="Gao J."/>
            <person name="Sun J."/>
        </authorList>
    </citation>
    <scope>NUCLEOTIDE SEQUENCE [LARGE SCALE GENOMIC DNA]</scope>
    <source>
        <strain evidence="1 2">736</strain>
    </source>
</reference>
<protein>
    <submittedName>
        <fullName evidence="1">Uncharacterized protein</fullName>
    </submittedName>
</protein>